<keyword evidence="2" id="KW-1185">Reference proteome</keyword>
<dbReference type="EMBL" id="JAMSHJ010000001">
    <property type="protein sequence ID" value="KAI5446376.1"/>
    <property type="molecule type" value="Genomic_DNA"/>
</dbReference>
<gene>
    <name evidence="1" type="ORF">KIW84_014274</name>
</gene>
<protein>
    <submittedName>
        <fullName evidence="1">Uncharacterized protein</fullName>
    </submittedName>
</protein>
<accession>A0A9D5BMR8</accession>
<dbReference type="Gene3D" id="2.40.50.140">
    <property type="entry name" value="Nucleic acid-binding proteins"/>
    <property type="match status" value="1"/>
</dbReference>
<name>A0A9D5BMR8_PEA</name>
<comment type="caution">
    <text evidence="1">The sequence shown here is derived from an EMBL/GenBank/DDBJ whole genome shotgun (WGS) entry which is preliminary data.</text>
</comment>
<evidence type="ECO:0000313" key="2">
    <source>
        <dbReference type="Proteomes" id="UP001058974"/>
    </source>
</evidence>
<dbReference type="AlphaFoldDB" id="A0A9D5BMR8"/>
<dbReference type="Gramene" id="Psat01G0427400-T1">
    <property type="protein sequence ID" value="KAI5446376.1"/>
    <property type="gene ID" value="KIW84_014274"/>
</dbReference>
<dbReference type="Proteomes" id="UP001058974">
    <property type="component" value="Chromosome 1"/>
</dbReference>
<evidence type="ECO:0000313" key="1">
    <source>
        <dbReference type="EMBL" id="KAI5446376.1"/>
    </source>
</evidence>
<sequence length="340" mass="38770">MGADDSDIHGIVPSAPKATFDSVLLVNNTYTMTNFWPLPNGLMFKTSEHQFIIRFTAGTSLSDINKHEIGGKKLNFKPFVDIITGKWKKDLLIGKYLISVSNAYNIKNLVINEEVPEIVDFRRRIPKDYDISSSSQLISTQFNMWSQNFYGSQLTSFGKFMSQATALSLGDIVKLPDASIFMSMAGESDRVIAEALTAMAQAMQAQQNPPVDEFRNLGRYKIDIEVVDNGSNAIFVFWDLECTELLEMFVAQLRQTMVEDGIHDPLEFPSVLHHLLGYEFAFKVKWHPKWKNGRCWKSRKKGYTIGRLIWVPPTTDELFYLRMMLSIVKGPTTYEDIHKV</sequence>
<organism evidence="1 2">
    <name type="scientific">Pisum sativum</name>
    <name type="common">Garden pea</name>
    <name type="synonym">Lathyrus oleraceus</name>
    <dbReference type="NCBI Taxonomy" id="3888"/>
    <lineage>
        <taxon>Eukaryota</taxon>
        <taxon>Viridiplantae</taxon>
        <taxon>Streptophyta</taxon>
        <taxon>Embryophyta</taxon>
        <taxon>Tracheophyta</taxon>
        <taxon>Spermatophyta</taxon>
        <taxon>Magnoliopsida</taxon>
        <taxon>eudicotyledons</taxon>
        <taxon>Gunneridae</taxon>
        <taxon>Pentapetalae</taxon>
        <taxon>rosids</taxon>
        <taxon>fabids</taxon>
        <taxon>Fabales</taxon>
        <taxon>Fabaceae</taxon>
        <taxon>Papilionoideae</taxon>
        <taxon>50 kb inversion clade</taxon>
        <taxon>NPAAA clade</taxon>
        <taxon>Hologalegina</taxon>
        <taxon>IRL clade</taxon>
        <taxon>Fabeae</taxon>
        <taxon>Lathyrus</taxon>
    </lineage>
</organism>
<dbReference type="InterPro" id="IPR012340">
    <property type="entry name" value="NA-bd_OB-fold"/>
</dbReference>
<reference evidence="1 2" key="1">
    <citation type="journal article" date="2022" name="Nat. Genet.">
        <title>Improved pea reference genome and pan-genome highlight genomic features and evolutionary characteristics.</title>
        <authorList>
            <person name="Yang T."/>
            <person name="Liu R."/>
            <person name="Luo Y."/>
            <person name="Hu S."/>
            <person name="Wang D."/>
            <person name="Wang C."/>
            <person name="Pandey M.K."/>
            <person name="Ge S."/>
            <person name="Xu Q."/>
            <person name="Li N."/>
            <person name="Li G."/>
            <person name="Huang Y."/>
            <person name="Saxena R.K."/>
            <person name="Ji Y."/>
            <person name="Li M."/>
            <person name="Yan X."/>
            <person name="He Y."/>
            <person name="Liu Y."/>
            <person name="Wang X."/>
            <person name="Xiang C."/>
            <person name="Varshney R.K."/>
            <person name="Ding H."/>
            <person name="Gao S."/>
            <person name="Zong X."/>
        </authorList>
    </citation>
    <scope>NUCLEOTIDE SEQUENCE [LARGE SCALE GENOMIC DNA]</scope>
    <source>
        <strain evidence="1 2">cv. Zhongwan 6</strain>
    </source>
</reference>
<proteinExistence type="predicted"/>